<proteinExistence type="predicted"/>
<evidence type="ECO:0008006" key="2">
    <source>
        <dbReference type="Google" id="ProtNLM"/>
    </source>
</evidence>
<gene>
    <name evidence="1" type="ORF">D7N80_09050</name>
</gene>
<evidence type="ECO:0000313" key="1">
    <source>
        <dbReference type="EMBL" id="MML53456.1"/>
    </source>
</evidence>
<dbReference type="AlphaFoldDB" id="A0A3R1A927"/>
<accession>A0A3R1A927</accession>
<reference evidence="1" key="1">
    <citation type="submission" date="2018-09" db="EMBL/GenBank/DDBJ databases">
        <authorList>
            <person name="Ashton P.M."/>
            <person name="Dallman T."/>
            <person name="Nair S."/>
            <person name="De Pinna E."/>
            <person name="Peters T."/>
            <person name="Grant K."/>
        </authorList>
    </citation>
    <scope>NUCLEOTIDE SEQUENCE [LARGE SCALE GENOMIC DNA]</scope>
    <source>
        <strain evidence="1">598938</strain>
    </source>
</reference>
<organism evidence="1">
    <name type="scientific">Salmonella enterica I</name>
    <dbReference type="NCBI Taxonomy" id="59201"/>
    <lineage>
        <taxon>Bacteria</taxon>
        <taxon>Pseudomonadati</taxon>
        <taxon>Pseudomonadota</taxon>
        <taxon>Gammaproteobacteria</taxon>
        <taxon>Enterobacterales</taxon>
        <taxon>Enterobacteriaceae</taxon>
        <taxon>Salmonella</taxon>
    </lineage>
</organism>
<comment type="caution">
    <text evidence="1">The sequence shown here is derived from an EMBL/GenBank/DDBJ whole genome shotgun (WGS) entry which is preliminary data.</text>
</comment>
<sequence length="588" mass="64594">MGRLHLIKTNFTAGELSPRLAGRVDIDRYSNGAKRIENAICLVHGGVKRRNGTRFISSAKYHDKPCRLIPFSFNRGQTYILEFGEKYIRFFHDGQQLMSGGVPYEVASPYTAEQIQDIKFAQGADTMFIVHPDVIPQRLQRHDQTSWTLENCPFIGKVPWTSPPAAVTLYQQRLIMAGGNGGPQTLWMSETGAYLNFEVPSDISSTTSTTTTTVEGNKSTMTTVTDNAKKDDSPAEFTVASDQMNPLLHIAQVNSLVLLTYGGEFTCSGGSGSAITPTSIDIKHPSSIGSYFVRPIRVSKDLVFVQRSGRKLYSATYDPDDLNGYQVTNLSLLSEHVLKSGVRDLTYQQEPESVVWAVCNSGECATLTVDKQQQVIAWARQITQGSFESIASVAEDAQDSVYCVVRRNINGNTVRYIEVFTDELQTDATIIGNDPAGKSIWNGLSNLEGCLVDVVADGVVMSPQTVTSGEITLPRNATRVEIGLHYDTTIALLQPEIQSQEGTSQGTNTRINKMTLRLLETTGAEVNGNVIAFRTFGKNILNQPAPLFTGDHDIALTGWNQQDIVIQQRQPLPFHLLAVMFTFTSNGG</sequence>
<name>A0A3R1A927_SALET</name>
<dbReference type="Proteomes" id="UP000885348">
    <property type="component" value="Unassembled WGS sequence"/>
</dbReference>
<dbReference type="EMBL" id="RVVJ01000008">
    <property type="protein sequence ID" value="MML53456.1"/>
    <property type="molecule type" value="Genomic_DNA"/>
</dbReference>
<protein>
    <recommendedName>
        <fullName evidence="2">Phage protein</fullName>
    </recommendedName>
</protein>